<evidence type="ECO:0000256" key="2">
    <source>
        <dbReference type="ARBA" id="ARBA00012552"/>
    </source>
</evidence>
<dbReference type="InterPro" id="IPR000629">
    <property type="entry name" value="RNA-helicase_DEAD-box_CS"/>
</dbReference>
<organism evidence="22 23">
    <name type="scientific">Amanita thiersii Skay4041</name>
    <dbReference type="NCBI Taxonomy" id="703135"/>
    <lineage>
        <taxon>Eukaryota</taxon>
        <taxon>Fungi</taxon>
        <taxon>Dikarya</taxon>
        <taxon>Basidiomycota</taxon>
        <taxon>Agaricomycotina</taxon>
        <taxon>Agaricomycetes</taxon>
        <taxon>Agaricomycetidae</taxon>
        <taxon>Agaricales</taxon>
        <taxon>Pluteineae</taxon>
        <taxon>Amanitaceae</taxon>
        <taxon>Amanita</taxon>
    </lineage>
</organism>
<dbReference type="GO" id="GO:0006364">
    <property type="term" value="P:rRNA processing"/>
    <property type="evidence" value="ECO:0007669"/>
    <property type="project" value="UniProtKB-ARBA"/>
</dbReference>
<feature type="non-terminal residue" evidence="22">
    <location>
        <position position="553"/>
    </location>
</feature>
<name>A0A2A9NU42_9AGAR</name>
<accession>A0A2A9NU42</accession>
<keyword evidence="23" id="KW-1185">Reference proteome</keyword>
<keyword evidence="7 16" id="KW-0067">ATP-binding</keyword>
<evidence type="ECO:0000256" key="14">
    <source>
        <dbReference type="ARBA" id="ARBA00047984"/>
    </source>
</evidence>
<evidence type="ECO:0000256" key="11">
    <source>
        <dbReference type="ARBA" id="ARBA00043999"/>
    </source>
</evidence>
<keyword evidence="5 16" id="KW-0378">Hydrolase</keyword>
<evidence type="ECO:0000256" key="12">
    <source>
        <dbReference type="ARBA" id="ARBA00044078"/>
    </source>
</evidence>
<dbReference type="InterPro" id="IPR014014">
    <property type="entry name" value="RNA_helicase_DEAD_Q_motif"/>
</dbReference>
<evidence type="ECO:0000256" key="18">
    <source>
        <dbReference type="SAM" id="MobiDB-lite"/>
    </source>
</evidence>
<dbReference type="PROSITE" id="PS51194">
    <property type="entry name" value="HELICASE_CTER"/>
    <property type="match status" value="1"/>
</dbReference>
<feature type="coiled-coil region" evidence="17">
    <location>
        <begin position="485"/>
        <end position="525"/>
    </location>
</feature>
<dbReference type="GO" id="GO:0005829">
    <property type="term" value="C:cytosol"/>
    <property type="evidence" value="ECO:0007669"/>
    <property type="project" value="TreeGrafter"/>
</dbReference>
<evidence type="ECO:0000256" key="10">
    <source>
        <dbReference type="ARBA" id="ARBA00043881"/>
    </source>
</evidence>
<dbReference type="GO" id="GO:0016787">
    <property type="term" value="F:hydrolase activity"/>
    <property type="evidence" value="ECO:0007669"/>
    <property type="project" value="UniProtKB-KW"/>
</dbReference>
<dbReference type="OrthoDB" id="10259843at2759"/>
<comment type="similarity">
    <text evidence="11">Belongs to the DEAD box helicase family. DDX27/DRS1 subfamily.</text>
</comment>
<keyword evidence="4 16" id="KW-0547">Nucleotide-binding</keyword>
<dbReference type="GO" id="GO:0003724">
    <property type="term" value="F:RNA helicase activity"/>
    <property type="evidence" value="ECO:0007669"/>
    <property type="project" value="UniProtKB-EC"/>
</dbReference>
<keyword evidence="6 16" id="KW-0347">Helicase</keyword>
<feature type="domain" description="DEAD-box RNA helicase Q" evidence="21">
    <location>
        <begin position="103"/>
        <end position="131"/>
    </location>
</feature>
<dbReference type="Gene3D" id="3.40.50.300">
    <property type="entry name" value="P-loop containing nucleotide triphosphate hydrolases"/>
    <property type="match status" value="2"/>
</dbReference>
<dbReference type="STRING" id="703135.A0A2A9NU42"/>
<dbReference type="InterPro" id="IPR050079">
    <property type="entry name" value="DEAD_box_RNA_helicase"/>
</dbReference>
<dbReference type="GO" id="GO:0003723">
    <property type="term" value="F:RNA binding"/>
    <property type="evidence" value="ECO:0007669"/>
    <property type="project" value="UniProtKB-KW"/>
</dbReference>
<sequence>MRDDEDENENEEEGDSDGDDENNSGEDDSNSTDEAYSLSEDPLATSEDEKESAEDDQGLSSEEMVNGDESTDSEEGSEAETQAEKDRKAAFFDLEAAPKEVHNSFLEMNLSRPIIKALTSLSFSKPTPIQASTIPVALLGKDIVGNAVTGSGKTAAFMIPMLERLLYREKGKKAAATRCLVLTPTRELGVQCYDVGTKLAAHTDISFCLVVGGLSLKSQEAALRNRPDIVIATPGRLIDHLRNTPSFTLDALDILVLDEADRMLSDGFADELAEIIKSCPLSRQTMLFSATMTDSVDELVKMSLNKPVRLFVDPKRSTARGLVQEFVRVRAGRESERSALVVALCAQTFKHKVIIFLRSKKLAHQIRIVFSLLGMKCEELHGDLTQEQRLRALQQFRDGLVDYLMATDLAARGLDIKGVETVINYDMPGQLAHYLHRVGRTARAGKKGRSVTLVGEADRKMLKAAIKHAAGEDSTRHRVIDSDVVQKWAARLEGLKGEIAAVLQEEKEEKQLRQAEMELKKGENMIEHEAEIFSRPARTWFQSSKEKQNAEVV</sequence>
<dbReference type="GO" id="GO:0005524">
    <property type="term" value="F:ATP binding"/>
    <property type="evidence" value="ECO:0007669"/>
    <property type="project" value="UniProtKB-KW"/>
</dbReference>
<feature type="short sequence motif" description="Q motif" evidence="15">
    <location>
        <begin position="103"/>
        <end position="131"/>
    </location>
</feature>
<evidence type="ECO:0000259" key="21">
    <source>
        <dbReference type="PROSITE" id="PS51195"/>
    </source>
</evidence>
<evidence type="ECO:0000256" key="9">
    <source>
        <dbReference type="ARBA" id="ARBA00023242"/>
    </source>
</evidence>
<keyword evidence="9" id="KW-0539">Nucleus</keyword>
<dbReference type="SMART" id="SM00487">
    <property type="entry name" value="DEXDc"/>
    <property type="match status" value="1"/>
</dbReference>
<evidence type="ECO:0000313" key="22">
    <source>
        <dbReference type="EMBL" id="PFH54495.1"/>
    </source>
</evidence>
<dbReference type="Pfam" id="PF00270">
    <property type="entry name" value="DEAD"/>
    <property type="match status" value="1"/>
</dbReference>
<protein>
    <recommendedName>
        <fullName evidence="12">ATP-dependent RNA helicase DRS1</fullName>
        <ecNumber evidence="2">3.6.4.13</ecNumber>
    </recommendedName>
    <alternativeName>
        <fullName evidence="13">ATP-dependent RNA helicase drs1</fullName>
    </alternativeName>
</protein>
<dbReference type="PROSITE" id="PS51195">
    <property type="entry name" value="Q_MOTIF"/>
    <property type="match status" value="1"/>
</dbReference>
<evidence type="ECO:0000256" key="16">
    <source>
        <dbReference type="RuleBase" id="RU000492"/>
    </source>
</evidence>
<comment type="function">
    <text evidence="10">ATP-binding RNA helicase involved in ribosome assembly.</text>
</comment>
<dbReference type="CDD" id="cd18787">
    <property type="entry name" value="SF2_C_DEAD"/>
    <property type="match status" value="1"/>
</dbReference>
<dbReference type="SMART" id="SM00490">
    <property type="entry name" value="HELICc"/>
    <property type="match status" value="1"/>
</dbReference>
<dbReference type="FunFam" id="3.40.50.300:FF:000842">
    <property type="entry name" value="ATP-dependent RNA helicase DRS1"/>
    <property type="match status" value="1"/>
</dbReference>
<dbReference type="EC" id="3.6.4.13" evidence="2"/>
<feature type="compositionally biased region" description="Acidic residues" evidence="18">
    <location>
        <begin position="65"/>
        <end position="78"/>
    </location>
</feature>
<dbReference type="Proteomes" id="UP000242287">
    <property type="component" value="Unassembled WGS sequence"/>
</dbReference>
<dbReference type="InterPro" id="IPR014001">
    <property type="entry name" value="Helicase_ATP-bd"/>
</dbReference>
<evidence type="ECO:0000256" key="6">
    <source>
        <dbReference type="ARBA" id="ARBA00022806"/>
    </source>
</evidence>
<dbReference type="PANTHER" id="PTHR47959:SF1">
    <property type="entry name" value="ATP-DEPENDENT RNA HELICASE DBPA"/>
    <property type="match status" value="1"/>
</dbReference>
<dbReference type="AlphaFoldDB" id="A0A2A9NU42"/>
<feature type="domain" description="Helicase ATP-binding" evidence="19">
    <location>
        <begin position="134"/>
        <end position="310"/>
    </location>
</feature>
<evidence type="ECO:0000259" key="19">
    <source>
        <dbReference type="PROSITE" id="PS51192"/>
    </source>
</evidence>
<dbReference type="PANTHER" id="PTHR47959">
    <property type="entry name" value="ATP-DEPENDENT RNA HELICASE RHLE-RELATED"/>
    <property type="match status" value="1"/>
</dbReference>
<dbReference type="GO" id="GO:0005730">
    <property type="term" value="C:nucleolus"/>
    <property type="evidence" value="ECO:0007669"/>
    <property type="project" value="UniProtKB-SubCell"/>
</dbReference>
<dbReference type="EMBL" id="KZ301969">
    <property type="protein sequence ID" value="PFH54495.1"/>
    <property type="molecule type" value="Genomic_DNA"/>
</dbReference>
<keyword evidence="17" id="KW-0175">Coiled coil</keyword>
<keyword evidence="3" id="KW-0690">Ribosome biogenesis</keyword>
<dbReference type="CDD" id="cd17947">
    <property type="entry name" value="DEADc_DDX27"/>
    <property type="match status" value="1"/>
</dbReference>
<evidence type="ECO:0000256" key="4">
    <source>
        <dbReference type="ARBA" id="ARBA00022741"/>
    </source>
</evidence>
<keyword evidence="8" id="KW-0694">RNA-binding</keyword>
<evidence type="ECO:0000256" key="1">
    <source>
        <dbReference type="ARBA" id="ARBA00004604"/>
    </source>
</evidence>
<dbReference type="InterPro" id="IPR027417">
    <property type="entry name" value="P-loop_NTPase"/>
</dbReference>
<feature type="compositionally biased region" description="Acidic residues" evidence="18">
    <location>
        <begin position="1"/>
        <end position="31"/>
    </location>
</feature>
<feature type="region of interest" description="Disordered" evidence="18">
    <location>
        <begin position="1"/>
        <end position="85"/>
    </location>
</feature>
<dbReference type="SUPFAM" id="SSF52540">
    <property type="entry name" value="P-loop containing nucleoside triphosphate hydrolases"/>
    <property type="match status" value="1"/>
</dbReference>
<evidence type="ECO:0000313" key="23">
    <source>
        <dbReference type="Proteomes" id="UP000242287"/>
    </source>
</evidence>
<evidence type="ECO:0000256" key="5">
    <source>
        <dbReference type="ARBA" id="ARBA00022801"/>
    </source>
</evidence>
<comment type="subcellular location">
    <subcellularLocation>
        <location evidence="1">Nucleus</location>
        <location evidence="1">Nucleolus</location>
    </subcellularLocation>
</comment>
<evidence type="ECO:0000256" key="15">
    <source>
        <dbReference type="PROSITE-ProRule" id="PRU00552"/>
    </source>
</evidence>
<evidence type="ECO:0000256" key="13">
    <source>
        <dbReference type="ARBA" id="ARBA00044094"/>
    </source>
</evidence>
<dbReference type="InterPro" id="IPR001650">
    <property type="entry name" value="Helicase_C-like"/>
</dbReference>
<comment type="catalytic activity">
    <reaction evidence="14">
        <text>ATP + H2O = ADP + phosphate + H(+)</text>
        <dbReference type="Rhea" id="RHEA:13065"/>
        <dbReference type="ChEBI" id="CHEBI:15377"/>
        <dbReference type="ChEBI" id="CHEBI:15378"/>
        <dbReference type="ChEBI" id="CHEBI:30616"/>
        <dbReference type="ChEBI" id="CHEBI:43474"/>
        <dbReference type="ChEBI" id="CHEBI:456216"/>
        <dbReference type="EC" id="3.6.4.13"/>
    </reaction>
</comment>
<dbReference type="Pfam" id="PF00271">
    <property type="entry name" value="Helicase_C"/>
    <property type="match status" value="1"/>
</dbReference>
<feature type="domain" description="Helicase C-terminal" evidence="20">
    <location>
        <begin position="340"/>
        <end position="493"/>
    </location>
</feature>
<feature type="compositionally biased region" description="Acidic residues" evidence="18">
    <location>
        <begin position="46"/>
        <end position="57"/>
    </location>
</feature>
<evidence type="ECO:0000256" key="3">
    <source>
        <dbReference type="ARBA" id="ARBA00022517"/>
    </source>
</evidence>
<dbReference type="PROSITE" id="PS00039">
    <property type="entry name" value="DEAD_ATP_HELICASE"/>
    <property type="match status" value="1"/>
</dbReference>
<dbReference type="PROSITE" id="PS51192">
    <property type="entry name" value="HELICASE_ATP_BIND_1"/>
    <property type="match status" value="1"/>
</dbReference>
<reference evidence="22 23" key="1">
    <citation type="submission" date="2014-02" db="EMBL/GenBank/DDBJ databases">
        <title>Transposable element dynamics among asymbiotic and ectomycorrhizal Amanita fungi.</title>
        <authorList>
            <consortium name="DOE Joint Genome Institute"/>
            <person name="Hess J."/>
            <person name="Skrede I."/>
            <person name="Wolfe B."/>
            <person name="LaButti K."/>
            <person name="Ohm R.A."/>
            <person name="Grigoriev I.V."/>
            <person name="Pringle A."/>
        </authorList>
    </citation>
    <scope>NUCLEOTIDE SEQUENCE [LARGE SCALE GENOMIC DNA]</scope>
    <source>
        <strain evidence="22 23">SKay4041</strain>
    </source>
</reference>
<evidence type="ECO:0000256" key="17">
    <source>
        <dbReference type="SAM" id="Coils"/>
    </source>
</evidence>
<dbReference type="InterPro" id="IPR011545">
    <property type="entry name" value="DEAD/DEAH_box_helicase_dom"/>
</dbReference>
<evidence type="ECO:0000256" key="8">
    <source>
        <dbReference type="ARBA" id="ARBA00022884"/>
    </source>
</evidence>
<proteinExistence type="inferred from homology"/>
<evidence type="ECO:0000256" key="7">
    <source>
        <dbReference type="ARBA" id="ARBA00022840"/>
    </source>
</evidence>
<evidence type="ECO:0000259" key="20">
    <source>
        <dbReference type="PROSITE" id="PS51194"/>
    </source>
</evidence>
<gene>
    <name evidence="22" type="ORF">AMATHDRAFT_52105</name>
</gene>